<evidence type="ECO:0000313" key="2">
    <source>
        <dbReference type="Proteomes" id="UP000051242"/>
    </source>
</evidence>
<proteinExistence type="predicted"/>
<evidence type="ECO:0008006" key="3">
    <source>
        <dbReference type="Google" id="ProtNLM"/>
    </source>
</evidence>
<dbReference type="InterPro" id="IPR024079">
    <property type="entry name" value="MetalloPept_cat_dom_sf"/>
</dbReference>
<dbReference type="AlphaFoldDB" id="A0A0R2T0U3"/>
<dbReference type="EMBL" id="LICD01000103">
    <property type="protein sequence ID" value="KRO80552.1"/>
    <property type="molecule type" value="Genomic_DNA"/>
</dbReference>
<sequence length="789" mass="83996">MSSLFASLISASSQWLSRQALACSRRLLVCLLGLSAVAVVGATSQPLRALEPSPPQLLFTLSDSSPAGVPRPQFSEQTQAVKLAVTAIETLEFGDIVAFDLGTLGRIALTIDRANELKNGDKVVEAHAKIGGSDVQLLLTFSGASLFGYLKTADEVFQLQAARGAQDYEGWFYRPTSLQGQQLQNDYVLIDHSVRDERERFPLLSLQNMSHKEDALKIESLNNAQSDLYSSQRPSIESAAVTGLSISHMFEKRAVYRGGSVVAAVTVTNTSASAANGHYFELYFLPEAAELSWGAADCKLTLSLSAQKVLRCNLGAIAARSVKRVELAVSTGASTPSLLQSTALLDETLRADASIRVVADVRLDSDLDGLSDFNEALLGTDANDSASLTTAPTVIDVIALYSEGAREAYSYGVETRINQLVAVANQTFINSGVDLLLRVVYHGAANSSDSRDMATTLDDLLARRGDAFNNIEILRSEYGGDIVLHFRPLEYAASRCGLAPVGGYGAEGDFSDPSERRYAAAVLAIDCPLDIVVAHEVGHLMGLTHSLREDGEGGTFDFATGYGIENQFATIMALPAAFGTAAQAGVFSSPSLACGDSRCGIAEGEAGASDAVSALNLVRHQIGRYSDSILGRLPARALKTLSGKATKASIAIGASRDGLRSLSNTVSVDDLVSLQAEVIVDPKHIAMRGSVHVLLALESSNDIYQLSSQGKVHLWDGTLEGLEAFGGSAPLNAIEQLTIMNRLRLGSVFAGERLAVFVAYQVASIDSEGEESAREIIYPQAPYWLSIEP</sequence>
<dbReference type="SUPFAM" id="SSF55486">
    <property type="entry name" value="Metalloproteases ('zincins'), catalytic domain"/>
    <property type="match status" value="1"/>
</dbReference>
<dbReference type="GO" id="GO:0008237">
    <property type="term" value="F:metallopeptidase activity"/>
    <property type="evidence" value="ECO:0007669"/>
    <property type="project" value="InterPro"/>
</dbReference>
<organism evidence="1 2">
    <name type="scientific">OM182 bacterium BACL3 MAG-120619-bin3</name>
    <dbReference type="NCBI Taxonomy" id="1655593"/>
    <lineage>
        <taxon>Bacteria</taxon>
        <taxon>Pseudomonadati</taxon>
        <taxon>Pseudomonadota</taxon>
        <taxon>Gammaproteobacteria</taxon>
        <taxon>OMG group</taxon>
        <taxon>OM182 clade</taxon>
    </lineage>
</organism>
<comment type="caution">
    <text evidence="1">The sequence shown here is derived from an EMBL/GenBank/DDBJ whole genome shotgun (WGS) entry which is preliminary data.</text>
</comment>
<dbReference type="Proteomes" id="UP000051242">
    <property type="component" value="Unassembled WGS sequence"/>
</dbReference>
<protein>
    <recommendedName>
        <fullName evidence="3">Peptidase M12B domain-containing protein</fullName>
    </recommendedName>
</protein>
<evidence type="ECO:0000313" key="1">
    <source>
        <dbReference type="EMBL" id="KRO80552.1"/>
    </source>
</evidence>
<name>A0A0R2T0U3_9GAMM</name>
<dbReference type="Pfam" id="PF13583">
    <property type="entry name" value="Reprolysin_4"/>
    <property type="match status" value="1"/>
</dbReference>
<reference evidence="1 2" key="1">
    <citation type="submission" date="2015-10" db="EMBL/GenBank/DDBJ databases">
        <title>Metagenome-Assembled Genomes uncover a global brackish microbiome.</title>
        <authorList>
            <person name="Hugerth L.W."/>
            <person name="Larsson J."/>
            <person name="Alneberg J."/>
            <person name="Lindh M.V."/>
            <person name="Legrand C."/>
            <person name="Pinhassi J."/>
            <person name="Andersson A.F."/>
        </authorList>
    </citation>
    <scope>NUCLEOTIDE SEQUENCE [LARGE SCALE GENOMIC DNA]</scope>
    <source>
        <strain evidence="1">BACL22 MAG-120619-bin3</strain>
    </source>
</reference>
<gene>
    <name evidence="1" type="ORF">ABR85_02850</name>
</gene>
<dbReference type="Gene3D" id="3.40.390.10">
    <property type="entry name" value="Collagenase (Catalytic Domain)"/>
    <property type="match status" value="1"/>
</dbReference>
<accession>A0A0R2T0U3</accession>